<name>A0A8H3HFS3_9AGAM</name>
<dbReference type="AlphaFoldDB" id="A0A8H3HFS3"/>
<dbReference type="Proteomes" id="UP000663861">
    <property type="component" value="Unassembled WGS sequence"/>
</dbReference>
<organism evidence="2 3">
    <name type="scientific">Rhizoctonia solani</name>
    <dbReference type="NCBI Taxonomy" id="456999"/>
    <lineage>
        <taxon>Eukaryota</taxon>
        <taxon>Fungi</taxon>
        <taxon>Dikarya</taxon>
        <taxon>Basidiomycota</taxon>
        <taxon>Agaricomycotina</taxon>
        <taxon>Agaricomycetes</taxon>
        <taxon>Cantharellales</taxon>
        <taxon>Ceratobasidiaceae</taxon>
        <taxon>Rhizoctonia</taxon>
    </lineage>
</organism>
<keyword evidence="1" id="KW-0732">Signal</keyword>
<accession>A0A8H3HFS3</accession>
<comment type="caution">
    <text evidence="2">The sequence shown here is derived from an EMBL/GenBank/DDBJ whole genome shotgun (WGS) entry which is preliminary data.</text>
</comment>
<evidence type="ECO:0000256" key="1">
    <source>
        <dbReference type="SAM" id="SignalP"/>
    </source>
</evidence>
<evidence type="ECO:0000313" key="3">
    <source>
        <dbReference type="Proteomes" id="UP000663861"/>
    </source>
</evidence>
<proteinExistence type="predicted"/>
<protein>
    <recommendedName>
        <fullName evidence="4">Secreted protein</fullName>
    </recommendedName>
</protein>
<gene>
    <name evidence="2" type="ORF">RDB_LOCUS139341</name>
</gene>
<evidence type="ECO:0008006" key="4">
    <source>
        <dbReference type="Google" id="ProtNLM"/>
    </source>
</evidence>
<dbReference type="EMBL" id="CAJMWY010003952">
    <property type="protein sequence ID" value="CAE6511749.1"/>
    <property type="molecule type" value="Genomic_DNA"/>
</dbReference>
<evidence type="ECO:0000313" key="2">
    <source>
        <dbReference type="EMBL" id="CAE6511749.1"/>
    </source>
</evidence>
<sequence length="228" mass="24246">MLHHSISRLYALALVVLAFSMTVWAAPVGAGQILAPRGGTCLIGCTCGIETLEILTGLRNDLKLKLKTLDDCYMDNTDPTIVMNDITALFDTAGSRIKDLPVDLTGLLNGKAVDIVNMWISILTDLLEHFGKWNQKSNLNSRAISDIFAGLSGQLGSAIRTVQGALSGVFSSLSALLSNILSALLSNIIDSSRPHLEQLQEQLVGLGLNVLGSISESIQNVRGSITSG</sequence>
<feature type="chain" id="PRO_5034516617" description="Secreted protein" evidence="1">
    <location>
        <begin position="26"/>
        <end position="228"/>
    </location>
</feature>
<reference evidence="2" key="1">
    <citation type="submission" date="2021-01" db="EMBL/GenBank/DDBJ databases">
        <authorList>
            <person name="Kaushik A."/>
        </authorList>
    </citation>
    <scope>NUCLEOTIDE SEQUENCE</scope>
    <source>
        <strain evidence="2">AG4-RS23</strain>
    </source>
</reference>
<feature type="signal peptide" evidence="1">
    <location>
        <begin position="1"/>
        <end position="25"/>
    </location>
</feature>